<keyword evidence="2" id="KW-0479">Metal-binding</keyword>
<keyword evidence="4" id="KW-0804">Transcription</keyword>
<dbReference type="EMBL" id="JASWJB010000436">
    <property type="protein sequence ID" value="KAK2590458.1"/>
    <property type="molecule type" value="Genomic_DNA"/>
</dbReference>
<organism evidence="6 7">
    <name type="scientific">Conoideocrella luteorostrata</name>
    <dbReference type="NCBI Taxonomy" id="1105319"/>
    <lineage>
        <taxon>Eukaryota</taxon>
        <taxon>Fungi</taxon>
        <taxon>Dikarya</taxon>
        <taxon>Ascomycota</taxon>
        <taxon>Pezizomycotina</taxon>
        <taxon>Sordariomycetes</taxon>
        <taxon>Hypocreomycetidae</taxon>
        <taxon>Hypocreales</taxon>
        <taxon>Clavicipitaceae</taxon>
        <taxon>Conoideocrella</taxon>
    </lineage>
</organism>
<dbReference type="PANTHER" id="PTHR47338">
    <property type="entry name" value="ZN(II)2CYS6 TRANSCRIPTION FACTOR (EUROFUNG)-RELATED"/>
    <property type="match status" value="1"/>
</dbReference>
<keyword evidence="3" id="KW-0805">Transcription regulation</keyword>
<keyword evidence="7" id="KW-1185">Reference proteome</keyword>
<keyword evidence="5" id="KW-0539">Nucleus</keyword>
<dbReference type="GO" id="GO:0046872">
    <property type="term" value="F:metal ion binding"/>
    <property type="evidence" value="ECO:0007669"/>
    <property type="project" value="UniProtKB-KW"/>
</dbReference>
<proteinExistence type="predicted"/>
<reference evidence="6" key="1">
    <citation type="submission" date="2023-06" db="EMBL/GenBank/DDBJ databases">
        <title>Conoideocrella luteorostrata (Hypocreales: Clavicipitaceae), a potential biocontrol fungus for elongate hemlock scale in United States Christmas tree production areas.</title>
        <authorList>
            <person name="Barrett H."/>
            <person name="Lovett B."/>
            <person name="Macias A.M."/>
            <person name="Stajich J.E."/>
            <person name="Kasson M.T."/>
        </authorList>
    </citation>
    <scope>NUCLEOTIDE SEQUENCE</scope>
    <source>
        <strain evidence="6">ARSEF 14590</strain>
    </source>
</reference>
<evidence type="ECO:0000256" key="2">
    <source>
        <dbReference type="ARBA" id="ARBA00022723"/>
    </source>
</evidence>
<comment type="caution">
    <text evidence="6">The sequence shown here is derived from an EMBL/GenBank/DDBJ whole genome shotgun (WGS) entry which is preliminary data.</text>
</comment>
<evidence type="ECO:0000256" key="1">
    <source>
        <dbReference type="ARBA" id="ARBA00004123"/>
    </source>
</evidence>
<evidence type="ECO:0000256" key="4">
    <source>
        <dbReference type="ARBA" id="ARBA00023163"/>
    </source>
</evidence>
<protein>
    <submittedName>
        <fullName evidence="6">Uncharacterized protein</fullName>
    </submittedName>
</protein>
<dbReference type="AlphaFoldDB" id="A0AAJ0FTA1"/>
<evidence type="ECO:0000313" key="7">
    <source>
        <dbReference type="Proteomes" id="UP001251528"/>
    </source>
</evidence>
<sequence>MDGWVGSGVDELTMINEKNIRIRLPSSEADFTLEAANASPTPMFPLDGQTNHRRGELDVAAQFVLLLELRKKVLRFVKHLDETQPPYLEDSEFSVIHRSLAHWAHSLPESLQFDRSAIQKRKISGQHGALMLLHVCYHQTVCDLTRIGMPELFRIRVPFQFSPDKKDFVEGVQNVCFDSCIAVTNLFREALHHGQEMFADTWLCVVAHDSIRVIVHYLSKHLGTVARHEDVLLRETAISGLSANMQALERLIPLQALAKPLHASALATVKAAEIELPAVLSDTTEGLGMSRDEIGPRASSPAPHTPEYVLNPLAIYRMARQDIRKHEKQSVESISDEHDQQAIHQDLSTQNMQQASLPPEVASMHGDVNVADPEMGYYNGPILEAFDLPLSFDDLQAYMSLPPLLNQFNGGVTTLRPDGGSDFVFGDSTQTSGHFGSSNYGTGVGQTADMGAFGPPSGQVWME</sequence>
<dbReference type="Proteomes" id="UP001251528">
    <property type="component" value="Unassembled WGS sequence"/>
</dbReference>
<dbReference type="InterPro" id="IPR050815">
    <property type="entry name" value="TF_fung"/>
</dbReference>
<comment type="subcellular location">
    <subcellularLocation>
        <location evidence="1">Nucleus</location>
    </subcellularLocation>
</comment>
<gene>
    <name evidence="6" type="ORF">QQS21_011859</name>
</gene>
<evidence type="ECO:0000313" key="6">
    <source>
        <dbReference type="EMBL" id="KAK2590458.1"/>
    </source>
</evidence>
<dbReference type="PANTHER" id="PTHR47338:SF7">
    <property type="entry name" value="ZN(II)2CYS6 TRANSCRIPTION FACTOR (EUROFUNG)"/>
    <property type="match status" value="1"/>
</dbReference>
<dbReference type="CDD" id="cd12148">
    <property type="entry name" value="fungal_TF_MHR"/>
    <property type="match status" value="1"/>
</dbReference>
<evidence type="ECO:0000256" key="5">
    <source>
        <dbReference type="ARBA" id="ARBA00023242"/>
    </source>
</evidence>
<dbReference type="GO" id="GO:0000981">
    <property type="term" value="F:DNA-binding transcription factor activity, RNA polymerase II-specific"/>
    <property type="evidence" value="ECO:0007669"/>
    <property type="project" value="InterPro"/>
</dbReference>
<name>A0AAJ0FTA1_9HYPO</name>
<evidence type="ECO:0000256" key="3">
    <source>
        <dbReference type="ARBA" id="ARBA00023015"/>
    </source>
</evidence>
<accession>A0AAJ0FTA1</accession>
<dbReference type="GO" id="GO:0005634">
    <property type="term" value="C:nucleus"/>
    <property type="evidence" value="ECO:0007669"/>
    <property type="project" value="UniProtKB-SubCell"/>
</dbReference>